<gene>
    <name evidence="6" type="ORF">WSS_A22133</name>
</gene>
<dbReference type="InterPro" id="IPR015590">
    <property type="entry name" value="Aldehyde_DH_dom"/>
</dbReference>
<evidence type="ECO:0000259" key="5">
    <source>
        <dbReference type="Pfam" id="PF00171"/>
    </source>
</evidence>
<dbReference type="GO" id="GO:0016620">
    <property type="term" value="F:oxidoreductase activity, acting on the aldehyde or oxo group of donors, NAD or NADP as acceptor"/>
    <property type="evidence" value="ECO:0007669"/>
    <property type="project" value="InterPro"/>
</dbReference>
<dbReference type="PROSITE" id="PS00687">
    <property type="entry name" value="ALDEHYDE_DEHYDR_GLU"/>
    <property type="match status" value="1"/>
</dbReference>
<dbReference type="FunFam" id="3.40.605.10:FF:000007">
    <property type="entry name" value="NAD/NADP-dependent betaine aldehyde dehydrogenase"/>
    <property type="match status" value="1"/>
</dbReference>
<evidence type="ECO:0000256" key="2">
    <source>
        <dbReference type="ARBA" id="ARBA00023002"/>
    </source>
</evidence>
<proteinExistence type="inferred from homology"/>
<dbReference type="AlphaFoldDB" id="K8XGG2"/>
<dbReference type="Gene3D" id="3.40.309.10">
    <property type="entry name" value="Aldehyde Dehydrogenase, Chain A, domain 2"/>
    <property type="match status" value="1"/>
</dbReference>
<dbReference type="SUPFAM" id="SSF53720">
    <property type="entry name" value="ALDH-like"/>
    <property type="match status" value="1"/>
</dbReference>
<protein>
    <submittedName>
        <fullName evidence="6">Aldehyde dehydrogenase</fullName>
    </submittedName>
</protein>
<accession>K8XGG2</accession>
<dbReference type="PANTHER" id="PTHR11699">
    <property type="entry name" value="ALDEHYDE DEHYDROGENASE-RELATED"/>
    <property type="match status" value="1"/>
</dbReference>
<keyword evidence="2 4" id="KW-0560">Oxidoreductase</keyword>
<dbReference type="Proteomes" id="UP000005951">
    <property type="component" value="Unassembled WGS sequence"/>
</dbReference>
<evidence type="ECO:0000256" key="1">
    <source>
        <dbReference type="ARBA" id="ARBA00009986"/>
    </source>
</evidence>
<dbReference type="InterPro" id="IPR016162">
    <property type="entry name" value="Ald_DH_N"/>
</dbReference>
<name>K8XGG2_RHOOP</name>
<dbReference type="Gene3D" id="3.40.605.10">
    <property type="entry name" value="Aldehyde Dehydrogenase, Chain A, domain 1"/>
    <property type="match status" value="1"/>
</dbReference>
<dbReference type="Pfam" id="PF00171">
    <property type="entry name" value="Aldedh"/>
    <property type="match status" value="1"/>
</dbReference>
<dbReference type="EMBL" id="AJYC02000069">
    <property type="protein sequence ID" value="EKT80464.1"/>
    <property type="molecule type" value="Genomic_DNA"/>
</dbReference>
<dbReference type="InterPro" id="IPR016163">
    <property type="entry name" value="Ald_DH_C"/>
</dbReference>
<comment type="caution">
    <text evidence="6">The sequence shown here is derived from an EMBL/GenBank/DDBJ whole genome shotgun (WGS) entry which is preliminary data.</text>
</comment>
<dbReference type="PROSITE" id="PS00070">
    <property type="entry name" value="ALDEHYDE_DEHYDR_CYS"/>
    <property type="match status" value="1"/>
</dbReference>
<dbReference type="RefSeq" id="WP_005259865.1">
    <property type="nucleotide sequence ID" value="NZ_AJYC02000069.1"/>
</dbReference>
<feature type="active site" evidence="3">
    <location>
        <position position="247"/>
    </location>
</feature>
<reference evidence="6 7" key="1">
    <citation type="journal article" date="2013" name="Genome Announc.">
        <title>Draft Genome Sequence of Rhodococcus opacus Strain M213 Shows a Diverse Catabolic Potential.</title>
        <authorList>
            <person name="Pathak A."/>
            <person name="Green S.J."/>
            <person name="Ogram A."/>
            <person name="Chauhan A."/>
        </authorList>
    </citation>
    <scope>NUCLEOTIDE SEQUENCE [LARGE SCALE GENOMIC DNA]</scope>
    <source>
        <strain evidence="6 7">M213</strain>
    </source>
</reference>
<evidence type="ECO:0000313" key="6">
    <source>
        <dbReference type="EMBL" id="EKT80464.1"/>
    </source>
</evidence>
<evidence type="ECO:0000256" key="3">
    <source>
        <dbReference type="PROSITE-ProRule" id="PRU10007"/>
    </source>
</evidence>
<sequence length="481" mass="50879">MAHHPNLIAGQWRGGPSVRADINPSDTTDVVGYYSTADAEQAGEAVAAAAAAAPEWAGTPGAARGEILDRAGTELLHRSAELGEQLAREEGKTLPEAVAEVARAGQLLKFHAGQALRNTGERLDSVRPGVEVTVTREPVGVVSIITPWNFPIAIPAWKIAPALAYGNTVVFKPAESVPASAWALVDALHRAGLPPGVLNLVMGRGRDIGDILTGSPEVGAISLTGSVSTGERVLRAATRRRARVQLEMGGKNPLIIADDADVDLAVEVALQGSYGSTGQRCTASSRLVVADRLHDEFVDKLWTRLEKWQVGDARAEGTDMGPVVDAQQLAQDLHYIEIARKEGAQLLGGEQLERERPGYYLQPALLVGTGNDDTVNREEIFGPVASVIRVADYDEAVSVANDTEFGLTAGIVTRSLARAGDFRRRSTAGMVMVNVPTAGVDFHVPFGGRGASSYGPREQGTAAREFFTATKTSYIAAGVPD</sequence>
<evidence type="ECO:0000313" key="7">
    <source>
        <dbReference type="Proteomes" id="UP000005951"/>
    </source>
</evidence>
<comment type="similarity">
    <text evidence="1 4">Belongs to the aldehyde dehydrogenase family.</text>
</comment>
<evidence type="ECO:0000256" key="4">
    <source>
        <dbReference type="RuleBase" id="RU003345"/>
    </source>
</evidence>
<dbReference type="InterPro" id="IPR016160">
    <property type="entry name" value="Ald_DH_CS_CYS"/>
</dbReference>
<dbReference type="CDD" id="cd07097">
    <property type="entry name" value="ALDH_KGSADH-YcbD"/>
    <property type="match status" value="1"/>
</dbReference>
<dbReference type="InterPro" id="IPR029510">
    <property type="entry name" value="Ald_DH_CS_GLU"/>
</dbReference>
<feature type="domain" description="Aldehyde dehydrogenase" evidence="5">
    <location>
        <begin position="20"/>
        <end position="472"/>
    </location>
</feature>
<dbReference type="InterPro" id="IPR016161">
    <property type="entry name" value="Ald_DH/histidinol_DH"/>
</dbReference>
<organism evidence="6 7">
    <name type="scientific">Rhodococcus opacus M213</name>
    <dbReference type="NCBI Taxonomy" id="1129896"/>
    <lineage>
        <taxon>Bacteria</taxon>
        <taxon>Bacillati</taxon>
        <taxon>Actinomycetota</taxon>
        <taxon>Actinomycetes</taxon>
        <taxon>Mycobacteriales</taxon>
        <taxon>Nocardiaceae</taxon>
        <taxon>Rhodococcus</taxon>
    </lineage>
</organism>